<keyword evidence="1" id="KW-0378">Hydrolase</keyword>
<dbReference type="GO" id="GO:0045820">
    <property type="term" value="P:negative regulation of glycolytic process"/>
    <property type="evidence" value="ECO:0007669"/>
    <property type="project" value="TreeGrafter"/>
</dbReference>
<evidence type="ECO:0000256" key="3">
    <source>
        <dbReference type="SAM" id="MobiDB-lite"/>
    </source>
</evidence>
<dbReference type="Proteomes" id="UP000799439">
    <property type="component" value="Unassembled WGS sequence"/>
</dbReference>
<protein>
    <submittedName>
        <fullName evidence="4">Phosphoglycerate mutase-like protein</fullName>
    </submittedName>
</protein>
<dbReference type="SUPFAM" id="SSF53254">
    <property type="entry name" value="Phosphoglycerate mutase-like"/>
    <property type="match status" value="1"/>
</dbReference>
<proteinExistence type="predicted"/>
<sequence>MLVLFIRHAETVDNVAGVYAGVTDSELTNHGVQQTRYLATWLTENRPAVQKIFASPLQRTRRTANAILKAQKGRPDDDEILVKSPLLIEQDFGSYENTSFYKLPPDPQKTRRAAHAERHKDDPGFKDVESAESMAQRCDQFLDGLLLPTIFTLRSNDRPMVIVVSHGILLSHLWRRFLLRLPKKSITIAPEVTAARSRIVLEHPGGWSNTGILEVKLALPALDTQALPATTPDHGVDTQDRGSMAAALSTQPTSSSDTGSVINADEDSFFQRSIPVEAAVQTATKPPDLSKSHIGLQGSTVTLLTVNGQEHLKGLKRARGGIGSAKYDEGQKSLDSFFKRAKK</sequence>
<dbReference type="AlphaFoldDB" id="A0A9P4J4A4"/>
<name>A0A9P4J4A4_9PEZI</name>
<dbReference type="Pfam" id="PF00300">
    <property type="entry name" value="His_Phos_1"/>
    <property type="match status" value="1"/>
</dbReference>
<dbReference type="OrthoDB" id="354304at2759"/>
<dbReference type="SMART" id="SM00855">
    <property type="entry name" value="PGAM"/>
    <property type="match status" value="1"/>
</dbReference>
<feature type="compositionally biased region" description="Polar residues" evidence="3">
    <location>
        <begin position="248"/>
        <end position="261"/>
    </location>
</feature>
<evidence type="ECO:0000256" key="2">
    <source>
        <dbReference type="PIRSR" id="PIRSR613078-2"/>
    </source>
</evidence>
<feature type="region of interest" description="Disordered" evidence="3">
    <location>
        <begin position="230"/>
        <end position="262"/>
    </location>
</feature>
<accession>A0A9P4J4A4</accession>
<feature type="region of interest" description="Disordered" evidence="3">
    <location>
        <begin position="103"/>
        <end position="126"/>
    </location>
</feature>
<comment type="caution">
    <text evidence="4">The sequence shown here is derived from an EMBL/GenBank/DDBJ whole genome shotgun (WGS) entry which is preliminary data.</text>
</comment>
<dbReference type="Gene3D" id="3.40.50.1240">
    <property type="entry name" value="Phosphoglycerate mutase-like"/>
    <property type="match status" value="1"/>
</dbReference>
<feature type="compositionally biased region" description="Basic and acidic residues" evidence="3">
    <location>
        <begin position="114"/>
        <end position="126"/>
    </location>
</feature>
<organism evidence="4 5">
    <name type="scientific">Myriangium duriaei CBS 260.36</name>
    <dbReference type="NCBI Taxonomy" id="1168546"/>
    <lineage>
        <taxon>Eukaryota</taxon>
        <taxon>Fungi</taxon>
        <taxon>Dikarya</taxon>
        <taxon>Ascomycota</taxon>
        <taxon>Pezizomycotina</taxon>
        <taxon>Dothideomycetes</taxon>
        <taxon>Dothideomycetidae</taxon>
        <taxon>Myriangiales</taxon>
        <taxon>Myriangiaceae</taxon>
        <taxon>Myriangium</taxon>
    </lineage>
</organism>
<dbReference type="InterPro" id="IPR029033">
    <property type="entry name" value="His_PPase_superfam"/>
</dbReference>
<keyword evidence="5" id="KW-1185">Reference proteome</keyword>
<gene>
    <name evidence="4" type="ORF">K461DRAFT_277452</name>
</gene>
<dbReference type="CDD" id="cd07067">
    <property type="entry name" value="HP_PGM_like"/>
    <property type="match status" value="1"/>
</dbReference>
<dbReference type="InterPro" id="IPR013078">
    <property type="entry name" value="His_Pase_superF_clade-1"/>
</dbReference>
<dbReference type="InterPro" id="IPR051695">
    <property type="entry name" value="Phosphoglycerate_Mutase"/>
</dbReference>
<dbReference type="PANTHER" id="PTHR46517">
    <property type="entry name" value="FRUCTOSE-2,6-BISPHOSPHATASE TIGAR"/>
    <property type="match status" value="1"/>
</dbReference>
<evidence type="ECO:0000256" key="1">
    <source>
        <dbReference type="ARBA" id="ARBA00022801"/>
    </source>
</evidence>
<dbReference type="GO" id="GO:0005829">
    <property type="term" value="C:cytosol"/>
    <property type="evidence" value="ECO:0007669"/>
    <property type="project" value="TreeGrafter"/>
</dbReference>
<dbReference type="GO" id="GO:0004331">
    <property type="term" value="F:fructose-2,6-bisphosphate 2-phosphatase activity"/>
    <property type="evidence" value="ECO:0007669"/>
    <property type="project" value="TreeGrafter"/>
</dbReference>
<feature type="binding site" evidence="2">
    <location>
        <begin position="7"/>
        <end position="14"/>
    </location>
    <ligand>
        <name>substrate</name>
    </ligand>
</feature>
<feature type="binding site" evidence="2">
    <location>
        <position position="59"/>
    </location>
    <ligand>
        <name>substrate</name>
    </ligand>
</feature>
<reference evidence="4" key="1">
    <citation type="journal article" date="2020" name="Stud. Mycol.">
        <title>101 Dothideomycetes genomes: a test case for predicting lifestyles and emergence of pathogens.</title>
        <authorList>
            <person name="Haridas S."/>
            <person name="Albert R."/>
            <person name="Binder M."/>
            <person name="Bloem J."/>
            <person name="Labutti K."/>
            <person name="Salamov A."/>
            <person name="Andreopoulos B."/>
            <person name="Baker S."/>
            <person name="Barry K."/>
            <person name="Bills G."/>
            <person name="Bluhm B."/>
            <person name="Cannon C."/>
            <person name="Castanera R."/>
            <person name="Culley D."/>
            <person name="Daum C."/>
            <person name="Ezra D."/>
            <person name="Gonzalez J."/>
            <person name="Henrissat B."/>
            <person name="Kuo A."/>
            <person name="Liang C."/>
            <person name="Lipzen A."/>
            <person name="Lutzoni F."/>
            <person name="Magnuson J."/>
            <person name="Mondo S."/>
            <person name="Nolan M."/>
            <person name="Ohm R."/>
            <person name="Pangilinan J."/>
            <person name="Park H.-J."/>
            <person name="Ramirez L."/>
            <person name="Alfaro M."/>
            <person name="Sun H."/>
            <person name="Tritt A."/>
            <person name="Yoshinaga Y."/>
            <person name="Zwiers L.-H."/>
            <person name="Turgeon B."/>
            <person name="Goodwin S."/>
            <person name="Spatafora J."/>
            <person name="Crous P."/>
            <person name="Grigoriev I."/>
        </authorList>
    </citation>
    <scope>NUCLEOTIDE SEQUENCE</scope>
    <source>
        <strain evidence="4">CBS 260.36</strain>
    </source>
</reference>
<dbReference type="EMBL" id="ML996084">
    <property type="protein sequence ID" value="KAF2154326.1"/>
    <property type="molecule type" value="Genomic_DNA"/>
</dbReference>
<dbReference type="GO" id="GO:0043456">
    <property type="term" value="P:regulation of pentose-phosphate shunt"/>
    <property type="evidence" value="ECO:0007669"/>
    <property type="project" value="TreeGrafter"/>
</dbReference>
<evidence type="ECO:0000313" key="5">
    <source>
        <dbReference type="Proteomes" id="UP000799439"/>
    </source>
</evidence>
<dbReference type="PANTHER" id="PTHR46517:SF1">
    <property type="entry name" value="FRUCTOSE-2,6-BISPHOSPHATASE TIGAR"/>
    <property type="match status" value="1"/>
</dbReference>
<evidence type="ECO:0000313" key="4">
    <source>
        <dbReference type="EMBL" id="KAF2154326.1"/>
    </source>
</evidence>